<dbReference type="InterPro" id="IPR036188">
    <property type="entry name" value="FAD/NAD-bd_sf"/>
</dbReference>
<name>A0A1U9LBY4_9PROT</name>
<reference evidence="9 10" key="1">
    <citation type="submission" date="2016-03" db="EMBL/GenBank/DDBJ databases">
        <title>Acetic acid bacteria sequencing.</title>
        <authorList>
            <person name="Brandt J."/>
            <person name="Jakob F."/>
            <person name="Vogel R.F."/>
        </authorList>
    </citation>
    <scope>NUCLEOTIDE SEQUENCE [LARGE SCALE GENOMIC DNA]</scope>
    <source>
        <strain evidence="9 10">TMW2.1084</strain>
    </source>
</reference>
<evidence type="ECO:0000313" key="10">
    <source>
        <dbReference type="Proteomes" id="UP000189055"/>
    </source>
</evidence>
<dbReference type="AlphaFoldDB" id="A0A1U9LBY4"/>
<dbReference type="KEGG" id="aper:A0U91_01480"/>
<dbReference type="GO" id="GO:0006071">
    <property type="term" value="P:glycerol metabolic process"/>
    <property type="evidence" value="ECO:0007669"/>
    <property type="project" value="UniProtKB-KW"/>
</dbReference>
<protein>
    <recommendedName>
        <fullName evidence="11">Glycerol-3-phosphate dehydrogenase</fullName>
    </recommendedName>
</protein>
<dbReference type="InterPro" id="IPR006076">
    <property type="entry name" value="FAD-dep_OxRdtase"/>
</dbReference>
<sequence>MAEAEKKKSSPFVRERVWEKIKNIGSPDVLIIGGGVNGVGLLRDLSLNGVSAVLIDTGDFSAGASGASSRMAHGGLRYLEGREFSLVRESARERNMLLHDAPHLVKPLEIVVPVTNLFAGFPKAALRFLGLSKKTGNLSLVAIEMALVLYERFGAVRRALPRHSVTLKKRFFPSGLPTTVKAVVSYYDGQIVIPENLIMEMIEAAIETPDVAAINHVAWQYKQDGSLSVTDDVSGETRVLRPKTIVNATGSAIDKVNATLGNATQFIRGIKGAHLVLRHDALHARMARRAFYFDDGQGRMVICLPVQDVILIGTTEVETSDPADHSVSQKEIAYLLNALNSLFDDLHVTEDHIQSVTSGIRPLQAGSGNVTQAARDHALIQTEANGLPVWSLVGGKWTTFRSFAEMAADAILARLGKTRSTSTADRPYPGAANVDATSLAGKTGVPVQRVTELLRRYGAITSEVAAFCTSQPDNPLDNAPGYSRREVEWLTRQRMPLTLEDMVLRRMNIVMTGRLTRAALKEIATIMAAVLGHDADWVDAQMEKCTSDSRILWRGGKS</sequence>
<comment type="similarity">
    <text evidence="2">Belongs to the FAD-dependent glycerol-3-phosphate dehydrogenase family.</text>
</comment>
<evidence type="ECO:0000256" key="4">
    <source>
        <dbReference type="ARBA" id="ARBA00022798"/>
    </source>
</evidence>
<dbReference type="EMBL" id="CP014687">
    <property type="protein sequence ID" value="AQT03909.1"/>
    <property type="molecule type" value="Genomic_DNA"/>
</dbReference>
<evidence type="ECO:0000256" key="5">
    <source>
        <dbReference type="ARBA" id="ARBA00022827"/>
    </source>
</evidence>
<dbReference type="STRING" id="1076596.A0U91_01480"/>
<dbReference type="Pfam" id="PF16901">
    <property type="entry name" value="DAO_C"/>
    <property type="match status" value="1"/>
</dbReference>
<evidence type="ECO:0000256" key="3">
    <source>
        <dbReference type="ARBA" id="ARBA00022630"/>
    </source>
</evidence>
<evidence type="ECO:0000256" key="1">
    <source>
        <dbReference type="ARBA" id="ARBA00001974"/>
    </source>
</evidence>
<evidence type="ECO:0000259" key="7">
    <source>
        <dbReference type="Pfam" id="PF01266"/>
    </source>
</evidence>
<evidence type="ECO:0000256" key="2">
    <source>
        <dbReference type="ARBA" id="ARBA00007330"/>
    </source>
</evidence>
<evidence type="ECO:0000259" key="8">
    <source>
        <dbReference type="Pfam" id="PF16901"/>
    </source>
</evidence>
<keyword evidence="6" id="KW-0560">Oxidoreductase</keyword>
<dbReference type="SUPFAM" id="SSF54373">
    <property type="entry name" value="FAD-linked reductases, C-terminal domain"/>
    <property type="match status" value="1"/>
</dbReference>
<proteinExistence type="inferred from homology"/>
<dbReference type="RefSeq" id="WP_077929850.1">
    <property type="nucleotide sequence ID" value="NZ_CP014687.1"/>
</dbReference>
<dbReference type="GO" id="GO:0004368">
    <property type="term" value="F:glycerol-3-phosphate dehydrogenase (quinone) activity"/>
    <property type="evidence" value="ECO:0007669"/>
    <property type="project" value="InterPro"/>
</dbReference>
<dbReference type="PANTHER" id="PTHR11985:SF35">
    <property type="entry name" value="ANAEROBIC GLYCEROL-3-PHOSPHATE DEHYDROGENASE SUBUNIT A"/>
    <property type="match status" value="1"/>
</dbReference>
<dbReference type="Gene3D" id="1.10.8.870">
    <property type="entry name" value="Alpha-glycerophosphate oxidase, cap domain"/>
    <property type="match status" value="1"/>
</dbReference>
<evidence type="ECO:0000256" key="6">
    <source>
        <dbReference type="ARBA" id="ARBA00023002"/>
    </source>
</evidence>
<dbReference type="PANTHER" id="PTHR11985">
    <property type="entry name" value="GLYCEROL-3-PHOSPHATE DEHYDROGENASE"/>
    <property type="match status" value="1"/>
</dbReference>
<dbReference type="Pfam" id="PF01266">
    <property type="entry name" value="DAO"/>
    <property type="match status" value="1"/>
</dbReference>
<dbReference type="InterPro" id="IPR000447">
    <property type="entry name" value="G3P_DH_FAD-dep"/>
</dbReference>
<feature type="domain" description="FAD dependent oxidoreductase" evidence="7">
    <location>
        <begin position="28"/>
        <end position="398"/>
    </location>
</feature>
<keyword evidence="5" id="KW-0274">FAD</keyword>
<evidence type="ECO:0008006" key="11">
    <source>
        <dbReference type="Google" id="ProtNLM"/>
    </source>
</evidence>
<gene>
    <name evidence="9" type="ORF">A0U91_01480</name>
</gene>
<accession>A0A1U9LBY4</accession>
<dbReference type="InterPro" id="IPR031656">
    <property type="entry name" value="DAO_C"/>
</dbReference>
<organism evidence="9 10">
    <name type="scientific">Acetobacter persici</name>
    <dbReference type="NCBI Taxonomy" id="1076596"/>
    <lineage>
        <taxon>Bacteria</taxon>
        <taxon>Pseudomonadati</taxon>
        <taxon>Pseudomonadota</taxon>
        <taxon>Alphaproteobacteria</taxon>
        <taxon>Acetobacterales</taxon>
        <taxon>Acetobacteraceae</taxon>
        <taxon>Acetobacter</taxon>
    </lineage>
</organism>
<feature type="domain" description="Alpha-glycerophosphate oxidase C-terminal" evidence="8">
    <location>
        <begin position="422"/>
        <end position="535"/>
    </location>
</feature>
<dbReference type="InterPro" id="IPR038299">
    <property type="entry name" value="DAO_C_sf"/>
</dbReference>
<keyword evidence="3" id="KW-0285">Flavoprotein</keyword>
<keyword evidence="4" id="KW-0319">Glycerol metabolism</keyword>
<dbReference type="Gene3D" id="3.50.50.60">
    <property type="entry name" value="FAD/NAD(P)-binding domain"/>
    <property type="match status" value="1"/>
</dbReference>
<comment type="cofactor">
    <cofactor evidence="1">
        <name>FAD</name>
        <dbReference type="ChEBI" id="CHEBI:57692"/>
    </cofactor>
</comment>
<dbReference type="SUPFAM" id="SSF51905">
    <property type="entry name" value="FAD/NAD(P)-binding domain"/>
    <property type="match status" value="1"/>
</dbReference>
<dbReference type="GO" id="GO:0046168">
    <property type="term" value="P:glycerol-3-phosphate catabolic process"/>
    <property type="evidence" value="ECO:0007669"/>
    <property type="project" value="TreeGrafter"/>
</dbReference>
<dbReference type="Gene3D" id="3.30.9.10">
    <property type="entry name" value="D-Amino Acid Oxidase, subunit A, domain 2"/>
    <property type="match status" value="1"/>
</dbReference>
<dbReference type="Proteomes" id="UP000189055">
    <property type="component" value="Chromosome"/>
</dbReference>
<dbReference type="PRINTS" id="PR01001">
    <property type="entry name" value="FADG3PDH"/>
</dbReference>
<evidence type="ECO:0000313" key="9">
    <source>
        <dbReference type="EMBL" id="AQT03909.1"/>
    </source>
</evidence>